<gene>
    <name evidence="1" type="ORF">A3L01_05840</name>
</gene>
<keyword evidence="1" id="KW-0808">Transferase</keyword>
<dbReference type="EMBL" id="CP015101">
    <property type="protein sequence ID" value="ASJ04909.1"/>
    <property type="molecule type" value="Genomic_DNA"/>
</dbReference>
<keyword evidence="2" id="KW-1185">Reference proteome</keyword>
<evidence type="ECO:0000313" key="1">
    <source>
        <dbReference type="EMBL" id="ASJ04909.1"/>
    </source>
</evidence>
<dbReference type="GeneID" id="33326275"/>
<name>A0A2Z2MHD9_9EURY</name>
<dbReference type="AlphaFoldDB" id="A0A2Z2MHD9"/>
<dbReference type="OrthoDB" id="91847at2157"/>
<proteinExistence type="predicted"/>
<protein>
    <submittedName>
        <fullName evidence="1">Nucleotidyltransferase</fullName>
    </submittedName>
</protein>
<dbReference type="RefSeq" id="WP_088864919.1">
    <property type="nucleotide sequence ID" value="NZ_CP015101.1"/>
</dbReference>
<accession>A0A2Z2MHD9</accession>
<dbReference type="Gene3D" id="3.30.460.10">
    <property type="entry name" value="Beta Polymerase, domain 2"/>
    <property type="match status" value="1"/>
</dbReference>
<organism evidence="1 2">
    <name type="scientific">Thermococcus barossii</name>
    <dbReference type="NCBI Taxonomy" id="54077"/>
    <lineage>
        <taxon>Archaea</taxon>
        <taxon>Methanobacteriati</taxon>
        <taxon>Methanobacteriota</taxon>
        <taxon>Thermococci</taxon>
        <taxon>Thermococcales</taxon>
        <taxon>Thermococcaceae</taxon>
        <taxon>Thermococcus</taxon>
    </lineage>
</organism>
<dbReference type="KEGG" id="tbs:A3L01_05840"/>
<sequence>MKFSNLPIGLSELEEAASKFKREHGKVFDVVLYGSTTQGKDSPNDFDFMVVLRGADDSERFELSFEFKEMLVDTGFPHEKLDVKAINLEQMWNPNYLAVPGIVITGYSLIRKRPVHELMNGEGYALFVLDVRGMTKNERNKFSFALRGRDGKSGILKELEGHYLAPWVVLLPVEATYRFKEFLRVWRVNYELYLMFGVPYESKVWGIEISSGGLQP</sequence>
<dbReference type="SUPFAM" id="SSF81301">
    <property type="entry name" value="Nucleotidyltransferase"/>
    <property type="match status" value="1"/>
</dbReference>
<dbReference type="InterPro" id="IPR043519">
    <property type="entry name" value="NT_sf"/>
</dbReference>
<reference evidence="1 2" key="1">
    <citation type="submission" date="2016-04" db="EMBL/GenBank/DDBJ databases">
        <title>Complete genome sequence of Thermococcus barossii type strain SHCK-94.</title>
        <authorList>
            <person name="Oger P.M."/>
        </authorList>
    </citation>
    <scope>NUCLEOTIDE SEQUENCE [LARGE SCALE GENOMIC DNA]</scope>
    <source>
        <strain evidence="1 2">SHCK-94</strain>
    </source>
</reference>
<evidence type="ECO:0000313" key="2">
    <source>
        <dbReference type="Proteomes" id="UP000250272"/>
    </source>
</evidence>
<dbReference type="GO" id="GO:0016740">
    <property type="term" value="F:transferase activity"/>
    <property type="evidence" value="ECO:0007669"/>
    <property type="project" value="UniProtKB-KW"/>
</dbReference>
<dbReference type="Proteomes" id="UP000250272">
    <property type="component" value="Chromosome"/>
</dbReference>